<dbReference type="PRINTS" id="PR00080">
    <property type="entry name" value="SDRFAMILY"/>
</dbReference>
<name>A0A928Z9J0_9CYAN</name>
<dbReference type="Proteomes" id="UP000621799">
    <property type="component" value="Unassembled WGS sequence"/>
</dbReference>
<dbReference type="FunFam" id="3.40.50.720:FF:000084">
    <property type="entry name" value="Short-chain dehydrogenase reductase"/>
    <property type="match status" value="1"/>
</dbReference>
<dbReference type="InterPro" id="IPR002347">
    <property type="entry name" value="SDR_fam"/>
</dbReference>
<comment type="caution">
    <text evidence="3">The sequence shown here is derived from an EMBL/GenBank/DDBJ whole genome shotgun (WGS) entry which is preliminary data.</text>
</comment>
<proteinExistence type="inferred from homology"/>
<dbReference type="SUPFAM" id="SSF51735">
    <property type="entry name" value="NAD(P)-binding Rossmann-fold domains"/>
    <property type="match status" value="1"/>
</dbReference>
<evidence type="ECO:0000256" key="2">
    <source>
        <dbReference type="ARBA" id="ARBA00023002"/>
    </source>
</evidence>
<dbReference type="Gene3D" id="3.40.50.720">
    <property type="entry name" value="NAD(P)-binding Rossmann-like Domain"/>
    <property type="match status" value="1"/>
</dbReference>
<dbReference type="EMBL" id="JADEXN010000242">
    <property type="protein sequence ID" value="MBE9041754.1"/>
    <property type="molecule type" value="Genomic_DNA"/>
</dbReference>
<reference evidence="3" key="1">
    <citation type="submission" date="2020-10" db="EMBL/GenBank/DDBJ databases">
        <authorList>
            <person name="Castelo-Branco R."/>
            <person name="Eusebio N."/>
            <person name="Adriana R."/>
            <person name="Vieira A."/>
            <person name="Brugerolle De Fraissinette N."/>
            <person name="Rezende De Castro R."/>
            <person name="Schneider M.P."/>
            <person name="Vasconcelos V."/>
            <person name="Leao P.N."/>
        </authorList>
    </citation>
    <scope>NUCLEOTIDE SEQUENCE</scope>
    <source>
        <strain evidence="3">LEGE 11467</strain>
    </source>
</reference>
<dbReference type="NCBIfam" id="NF005559">
    <property type="entry name" value="PRK07231.1"/>
    <property type="match status" value="1"/>
</dbReference>
<dbReference type="GO" id="GO:0048038">
    <property type="term" value="F:quinone binding"/>
    <property type="evidence" value="ECO:0007669"/>
    <property type="project" value="TreeGrafter"/>
</dbReference>
<dbReference type="GO" id="GO:0016616">
    <property type="term" value="F:oxidoreductase activity, acting on the CH-OH group of donors, NAD or NADP as acceptor"/>
    <property type="evidence" value="ECO:0007669"/>
    <property type="project" value="TreeGrafter"/>
</dbReference>
<dbReference type="GO" id="GO:0006633">
    <property type="term" value="P:fatty acid biosynthetic process"/>
    <property type="evidence" value="ECO:0007669"/>
    <property type="project" value="TreeGrafter"/>
</dbReference>
<keyword evidence="2" id="KW-0560">Oxidoreductase</keyword>
<protein>
    <submittedName>
        <fullName evidence="3">SDR family oxidoreductase</fullName>
    </submittedName>
</protein>
<dbReference type="Pfam" id="PF13561">
    <property type="entry name" value="adh_short_C2"/>
    <property type="match status" value="1"/>
</dbReference>
<comment type="similarity">
    <text evidence="1">Belongs to the short-chain dehydrogenases/reductases (SDR) family.</text>
</comment>
<accession>A0A928Z9J0</accession>
<organism evidence="3 4">
    <name type="scientific">Zarconia navalis LEGE 11467</name>
    <dbReference type="NCBI Taxonomy" id="1828826"/>
    <lineage>
        <taxon>Bacteria</taxon>
        <taxon>Bacillati</taxon>
        <taxon>Cyanobacteriota</taxon>
        <taxon>Cyanophyceae</taxon>
        <taxon>Oscillatoriophycideae</taxon>
        <taxon>Oscillatoriales</taxon>
        <taxon>Oscillatoriales incertae sedis</taxon>
        <taxon>Zarconia</taxon>
        <taxon>Zarconia navalis</taxon>
    </lineage>
</organism>
<evidence type="ECO:0000313" key="4">
    <source>
        <dbReference type="Proteomes" id="UP000621799"/>
    </source>
</evidence>
<dbReference type="PRINTS" id="PR00081">
    <property type="entry name" value="GDHRDH"/>
</dbReference>
<evidence type="ECO:0000256" key="1">
    <source>
        <dbReference type="ARBA" id="ARBA00006484"/>
    </source>
</evidence>
<dbReference type="PANTHER" id="PTHR42760">
    <property type="entry name" value="SHORT-CHAIN DEHYDROGENASES/REDUCTASES FAMILY MEMBER"/>
    <property type="match status" value="1"/>
</dbReference>
<dbReference type="InterPro" id="IPR036291">
    <property type="entry name" value="NAD(P)-bd_dom_sf"/>
</dbReference>
<dbReference type="PANTHER" id="PTHR42760:SF122">
    <property type="entry name" value="NAD(P)-BINDING PROTEIN"/>
    <property type="match status" value="1"/>
</dbReference>
<evidence type="ECO:0000313" key="3">
    <source>
        <dbReference type="EMBL" id="MBE9041754.1"/>
    </source>
</evidence>
<gene>
    <name evidence="3" type="ORF">IQ235_13290</name>
</gene>
<sequence length="261" mass="27339">METLPSRRFEGKTALLTGGGSGIGRASALRLALEGASIALVGRTLDKLVSVCEEIEGLGGKAIPVPCDVTRETDCQKAIAQLARQFEGLDVLVTSAGIHGGSKTAIDTPEEVWDLTLDTDLKGAYLISKFAIPQMHRRGGGAIVHISSIGGLRGSREGIAFQAAKGGLINLTRHMAIAHAAENIRTNCICPGVILTPMTQKWLSNPQVDRVVRSWHPLNRIGRSEEVAAAVAFLASEEASFITGAILPVDGGYLAAGPGSP</sequence>
<dbReference type="CDD" id="cd05233">
    <property type="entry name" value="SDR_c"/>
    <property type="match status" value="1"/>
</dbReference>
<keyword evidence="4" id="KW-1185">Reference proteome</keyword>
<dbReference type="RefSeq" id="WP_264321952.1">
    <property type="nucleotide sequence ID" value="NZ_JADEXN010000242.1"/>
</dbReference>
<dbReference type="AlphaFoldDB" id="A0A928Z9J0"/>